<dbReference type="PANTHER" id="PTHR33116:SF79">
    <property type="entry name" value="REVERSE TRANSCRIPTASE DOMAIN, ZINC FINGER, CCHC-TYPE-RELATED"/>
    <property type="match status" value="1"/>
</dbReference>
<sequence length="334" mass="37828">MGIGVNTSTIESAANLIGCAILHPPFNYLGVKVGCNMNRISSWDEVISKVSSRLSKWKLKSLSIGGRLTLLKSVLTSIPLYHMSIYRVPLGVLQKLESVRKNFFNGIDGSVRKSSWFNWNKALASKKNGGLGVSSFFAHNRALLFKWVWRFFTDDSSLWSSFIKALFGSHGALGNSVQFHRRSVWRDIIHALKSLKDKGIDLFQFIRKKIGNGENTSFWGDIWLGDIAFKDRFKRLYALEESKSISVAAKLGQSSLYHSFRRQPRGGIELELLNLLRSEVDALVLPNMDDRWSWSLEGSRSFSVKSSRVLIDDILMSNANVPTYVERKCSYEMD</sequence>
<evidence type="ECO:0000313" key="2">
    <source>
        <dbReference type="Proteomes" id="UP001151760"/>
    </source>
</evidence>
<keyword evidence="2" id="KW-1185">Reference proteome</keyword>
<accession>A0ABQ5D6G2</accession>
<evidence type="ECO:0000313" key="1">
    <source>
        <dbReference type="EMBL" id="GJT34881.1"/>
    </source>
</evidence>
<organism evidence="1 2">
    <name type="scientific">Tanacetum coccineum</name>
    <dbReference type="NCBI Taxonomy" id="301880"/>
    <lineage>
        <taxon>Eukaryota</taxon>
        <taxon>Viridiplantae</taxon>
        <taxon>Streptophyta</taxon>
        <taxon>Embryophyta</taxon>
        <taxon>Tracheophyta</taxon>
        <taxon>Spermatophyta</taxon>
        <taxon>Magnoliopsida</taxon>
        <taxon>eudicotyledons</taxon>
        <taxon>Gunneridae</taxon>
        <taxon>Pentapetalae</taxon>
        <taxon>asterids</taxon>
        <taxon>campanulids</taxon>
        <taxon>Asterales</taxon>
        <taxon>Asteraceae</taxon>
        <taxon>Asteroideae</taxon>
        <taxon>Anthemideae</taxon>
        <taxon>Anthemidinae</taxon>
        <taxon>Tanacetum</taxon>
    </lineage>
</organism>
<comment type="caution">
    <text evidence="1">The sequence shown here is derived from an EMBL/GenBank/DDBJ whole genome shotgun (WGS) entry which is preliminary data.</text>
</comment>
<dbReference type="Proteomes" id="UP001151760">
    <property type="component" value="Unassembled WGS sequence"/>
</dbReference>
<name>A0ABQ5D6G2_9ASTR</name>
<proteinExistence type="predicted"/>
<protein>
    <recommendedName>
        <fullName evidence="3">RNA-directed DNA polymerase, eukaryota, reverse transcriptase zinc-binding domain protein</fullName>
    </recommendedName>
</protein>
<gene>
    <name evidence="1" type="ORF">Tco_0925300</name>
</gene>
<reference evidence="1" key="1">
    <citation type="journal article" date="2022" name="Int. J. Mol. Sci.">
        <title>Draft Genome of Tanacetum Coccineum: Genomic Comparison of Closely Related Tanacetum-Family Plants.</title>
        <authorList>
            <person name="Yamashiro T."/>
            <person name="Shiraishi A."/>
            <person name="Nakayama K."/>
            <person name="Satake H."/>
        </authorList>
    </citation>
    <scope>NUCLEOTIDE SEQUENCE</scope>
</reference>
<evidence type="ECO:0008006" key="3">
    <source>
        <dbReference type="Google" id="ProtNLM"/>
    </source>
</evidence>
<dbReference type="PANTHER" id="PTHR33116">
    <property type="entry name" value="REVERSE TRANSCRIPTASE ZINC-BINDING DOMAIN-CONTAINING PROTEIN-RELATED-RELATED"/>
    <property type="match status" value="1"/>
</dbReference>
<dbReference type="EMBL" id="BQNB010015002">
    <property type="protein sequence ID" value="GJT34881.1"/>
    <property type="molecule type" value="Genomic_DNA"/>
</dbReference>
<reference evidence="1" key="2">
    <citation type="submission" date="2022-01" db="EMBL/GenBank/DDBJ databases">
        <authorList>
            <person name="Yamashiro T."/>
            <person name="Shiraishi A."/>
            <person name="Satake H."/>
            <person name="Nakayama K."/>
        </authorList>
    </citation>
    <scope>NUCLEOTIDE SEQUENCE</scope>
</reference>